<protein>
    <recommendedName>
        <fullName evidence="4">Extracellular solute-binding protein</fullName>
    </recommendedName>
</protein>
<name>A0A0L8ITB0_PSESX</name>
<proteinExistence type="predicted"/>
<dbReference type="SUPFAM" id="SSF53850">
    <property type="entry name" value="Periplasmic binding protein-like II"/>
    <property type="match status" value="1"/>
</dbReference>
<dbReference type="InterPro" id="IPR011972">
    <property type="entry name" value="CHP02285"/>
</dbReference>
<feature type="chain" id="PRO_5009783730" description="Extracellular solute-binding protein" evidence="1">
    <location>
        <begin position="29"/>
        <end position="292"/>
    </location>
</feature>
<dbReference type="Proteomes" id="UP000050297">
    <property type="component" value="Unassembled WGS sequence"/>
</dbReference>
<evidence type="ECO:0000313" key="2">
    <source>
        <dbReference type="EMBL" id="KPW12571.1"/>
    </source>
</evidence>
<evidence type="ECO:0000256" key="1">
    <source>
        <dbReference type="SAM" id="SignalP"/>
    </source>
</evidence>
<dbReference type="NCBIfam" id="TIGR02285">
    <property type="entry name" value="TIGR02285 family protein"/>
    <property type="match status" value="1"/>
</dbReference>
<feature type="signal peptide" evidence="1">
    <location>
        <begin position="1"/>
        <end position="28"/>
    </location>
</feature>
<organism evidence="2 3">
    <name type="scientific">Pseudomonas syringae pv. aceris</name>
    <dbReference type="NCBI Taxonomy" id="199198"/>
    <lineage>
        <taxon>Bacteria</taxon>
        <taxon>Pseudomonadati</taxon>
        <taxon>Pseudomonadota</taxon>
        <taxon>Gammaproteobacteria</taxon>
        <taxon>Pseudomonadales</taxon>
        <taxon>Pseudomonadaceae</taxon>
        <taxon>Pseudomonas</taxon>
        <taxon>Pseudomonas syringae</taxon>
    </lineage>
</organism>
<dbReference type="EMBL" id="LJPM01000503">
    <property type="protein sequence ID" value="KPW12571.1"/>
    <property type="molecule type" value="Genomic_DNA"/>
</dbReference>
<dbReference type="AlphaFoldDB" id="A0A0L8ITB0"/>
<sequence>MPLPASHCTTARLMLALSLAATSCVSQARETLTWLMRDIPPSTIFSGAMRGQGAIDQLMPLLTAKMPEYDHVLMRVNRARALQMLSDETSLSCDPTMLWTAERARTLLFSIPIGAVLSSGLIVRKEEMSKFEPYVEEGKIDVAALMASRKIKLGIVAERSYGEVIDHTLHDVDEDVLVPHYGNDAVGSLLQMERLERLQAFISFWPEARYHAMQQGIRPEELAFLPIKGNPAYQFVYVSCSNSPKGQQAIALINREMRVLRETSLMGFYAQWLEPAQRASYLEDVKALLDKE</sequence>
<comment type="caution">
    <text evidence="2">The sequence shown here is derived from an EMBL/GenBank/DDBJ whole genome shotgun (WGS) entry which is preliminary data.</text>
</comment>
<gene>
    <name evidence="2" type="ORF">ALO91_03962</name>
</gene>
<keyword evidence="1" id="KW-0732">Signal</keyword>
<reference evidence="2 3" key="1">
    <citation type="submission" date="2015-09" db="EMBL/GenBank/DDBJ databases">
        <title>Genome announcement of multiple Pseudomonas syringae strains.</title>
        <authorList>
            <person name="Thakur S."/>
            <person name="Wang P.W."/>
            <person name="Gong Y."/>
            <person name="Weir B.S."/>
            <person name="Guttman D.S."/>
        </authorList>
    </citation>
    <scope>NUCLEOTIDE SEQUENCE [LARGE SCALE GENOMIC DNA]</scope>
    <source>
        <strain evidence="2 3">ICMP2802</strain>
    </source>
</reference>
<accession>A0A0L8ITB0</accession>
<evidence type="ECO:0000313" key="3">
    <source>
        <dbReference type="Proteomes" id="UP000050297"/>
    </source>
</evidence>
<evidence type="ECO:0008006" key="4">
    <source>
        <dbReference type="Google" id="ProtNLM"/>
    </source>
</evidence>
<dbReference type="PATRIC" id="fig|199198.4.peg.4199"/>